<evidence type="ECO:0000313" key="6">
    <source>
        <dbReference type="RefSeq" id="XP_029645798.1"/>
    </source>
</evidence>
<keyword evidence="4" id="KW-1185">Reference proteome</keyword>
<gene>
    <name evidence="5 6" type="primary">LOC115219724</name>
</gene>
<dbReference type="InterPro" id="IPR004302">
    <property type="entry name" value="Cellulose/chitin-bd_N"/>
</dbReference>
<name>A0A6P7T4M4_9MOLL</name>
<feature type="signal peptide" evidence="2">
    <location>
        <begin position="1"/>
        <end position="27"/>
    </location>
</feature>
<accession>A0A6P7T4M4</accession>
<organism evidence="4 6">
    <name type="scientific">Octopus sinensis</name>
    <name type="common">East Asian common octopus</name>
    <dbReference type="NCBI Taxonomy" id="2607531"/>
    <lineage>
        <taxon>Eukaryota</taxon>
        <taxon>Metazoa</taxon>
        <taxon>Spiralia</taxon>
        <taxon>Lophotrochozoa</taxon>
        <taxon>Mollusca</taxon>
        <taxon>Cephalopoda</taxon>
        <taxon>Coleoidea</taxon>
        <taxon>Octopodiformes</taxon>
        <taxon>Octopoda</taxon>
        <taxon>Incirrata</taxon>
        <taxon>Octopodidae</taxon>
        <taxon>Octopus</taxon>
    </lineage>
</organism>
<feature type="compositionally biased region" description="Low complexity" evidence="1">
    <location>
        <begin position="236"/>
        <end position="255"/>
    </location>
</feature>
<feature type="chain" id="PRO_5045019740" evidence="2">
    <location>
        <begin position="28"/>
        <end position="394"/>
    </location>
</feature>
<evidence type="ECO:0000256" key="1">
    <source>
        <dbReference type="SAM" id="MobiDB-lite"/>
    </source>
</evidence>
<dbReference type="RefSeq" id="XP_029645797.1">
    <property type="nucleotide sequence ID" value="XM_029789937.2"/>
</dbReference>
<evidence type="ECO:0000256" key="2">
    <source>
        <dbReference type="SAM" id="SignalP"/>
    </source>
</evidence>
<evidence type="ECO:0000313" key="4">
    <source>
        <dbReference type="Proteomes" id="UP000515154"/>
    </source>
</evidence>
<dbReference type="KEGG" id="osn:115219724"/>
<sequence length="394" mass="43432">MSRTKNMSPYTLLHLLLVLVVVYYVEGHARLLRPPSRASLWRFGYNVRNNNYNDNEGYCGGREALIHKYNGLCGVCGDPWDQNPRDHERGGKYYEGFITANYEEGSTITAAVQVTANHKGYFEFRICPYDNPKAGDIEYSNGSDFVEVSQSCLNKHLLTIGETNDTKYYIPHTSPVMLNNISLKLPSGVVCNKCLFQWTYITGNSWGRFPNGTACIGCGLQETFKACSDVIINPKSNGSTTSTPPASTQSTTKSPNTEQSTEQSTELLSNSPTTEGTKWRATDASLTTLGKWTRILTSSLGTTTSLEADEPTKAETDSWYSSKFSATAKTATTTTEAATTTPTQAPTRRTTIKTRKCQAVGVWRRVPGIPTWCINNCRMGYCPASHCSPGCKNI</sequence>
<feature type="region of interest" description="Disordered" evidence="1">
    <location>
        <begin position="235"/>
        <end position="282"/>
    </location>
</feature>
<feature type="domain" description="Chitin-binding type-4" evidence="3">
    <location>
        <begin position="28"/>
        <end position="230"/>
    </location>
</feature>
<proteinExistence type="predicted"/>
<feature type="compositionally biased region" description="Polar residues" evidence="1">
    <location>
        <begin position="256"/>
        <end position="276"/>
    </location>
</feature>
<dbReference type="Proteomes" id="UP000515154">
    <property type="component" value="Linkage group LG15"/>
</dbReference>
<protein>
    <submittedName>
        <fullName evidence="5 6">Uncharacterized protein LOC115219724</fullName>
    </submittedName>
</protein>
<dbReference type="AlphaFoldDB" id="A0A6P7T4M4"/>
<dbReference type="RefSeq" id="XP_029645798.1">
    <property type="nucleotide sequence ID" value="XM_029789938.2"/>
</dbReference>
<keyword evidence="2" id="KW-0732">Signal</keyword>
<evidence type="ECO:0000259" key="3">
    <source>
        <dbReference type="Pfam" id="PF03067"/>
    </source>
</evidence>
<evidence type="ECO:0000313" key="5">
    <source>
        <dbReference type="RefSeq" id="XP_029645797.1"/>
    </source>
</evidence>
<reference evidence="5 6" key="1">
    <citation type="submission" date="2025-08" db="UniProtKB">
        <authorList>
            <consortium name="RefSeq"/>
        </authorList>
    </citation>
    <scope>IDENTIFICATION</scope>
</reference>
<dbReference type="Pfam" id="PF03067">
    <property type="entry name" value="LPMO_10"/>
    <property type="match status" value="1"/>
</dbReference>